<dbReference type="RefSeq" id="YP_009949674.1">
    <property type="nucleotide sequence ID" value="NC_051583.1"/>
</dbReference>
<gene>
    <name evidence="2" type="primary">11</name>
    <name evidence="2" type="ORF">SEA_SAGUARO_11</name>
</gene>
<proteinExistence type="predicted"/>
<dbReference type="EMBL" id="MH744423">
    <property type="protein sequence ID" value="AYD82006.1"/>
    <property type="molecule type" value="Genomic_DNA"/>
</dbReference>
<dbReference type="GeneID" id="60321081"/>
<name>A0A386KCL6_9CAUD</name>
<reference evidence="2 3" key="1">
    <citation type="submission" date="2018-08" db="EMBL/GenBank/DDBJ databases">
        <authorList>
            <person name="Washington J.M."/>
            <person name="Garlena R.A."/>
            <person name="Russell D.A."/>
            <person name="Pope W.H."/>
            <person name="Jacobs-Sera D."/>
            <person name="Hatfull G.F."/>
        </authorList>
    </citation>
    <scope>NUCLEOTIDE SEQUENCE [LARGE SCALE GENOMIC DNA]</scope>
</reference>
<sequence length="632" mass="69059">MAASNLRVVRRPKGSPARRSLTAASQPIDDPAKQLRGTMVTAGRGDWQAEAWELLDEVGELRYYVGWRAGSCSRVRLIASEIDPTTGMPTGGLEETPNGSLSSEQARVAEIVRTIAGGPLGQAQLIKRATECLTVPGEVWLAILIRDDGEHWLAVTREEMKAKAGGGTQIEMPDGTLHDFNRDRDSLIRVWNPRPRRAKEADSPVRACLDPLREIVRTSKKIRNASKSRLIGNGVLFLPQEMSLPAAQAPVPTGQADVPGAPVPVVQGVPAADQLNNLLYNVAKVSIEDEDSQAAFIPIMATVPGEHLKNVQHIKFANEVTEVEIKTRNDAIARLAMGLDVNPERLLGLGSNSNHWSAWQIGDEDVQLHIKPVMETLCAAINDQALRIVLAREGIDPDKYMLWYDASQLTTDPDLTDEATQAHDRGAITSEAYRKYLGLDDASGYDLTTLEGAQAWARDAVAKNPELLPTLAPLLSAELAAIEFPAAPAIGDGRAQPDDDEDDEDESGAEGREEPNTEDDARTAAAAITPDAYVLAERLLVNRALDLAGKRRVKTYDHTQRARLNGHPAHEWHRYLPPVSEADIPRLIKGWDTALEDETIARLGVDTEQLRAVVRAAVRRELTTQVVDVEVD</sequence>
<keyword evidence="3" id="KW-1185">Reference proteome</keyword>
<organism evidence="2 3">
    <name type="scientific">Mycobacterium phage Saguaro</name>
    <dbReference type="NCBI Taxonomy" id="2315616"/>
    <lineage>
        <taxon>Viruses</taxon>
        <taxon>Duplodnaviria</taxon>
        <taxon>Heunggongvirae</taxon>
        <taxon>Uroviricota</taxon>
        <taxon>Caudoviricetes</taxon>
        <taxon>Bclasvirinae</taxon>
        <taxon>Saguarovirus</taxon>
        <taxon>Saguarovirus saguaro</taxon>
    </lineage>
</organism>
<feature type="region of interest" description="Disordered" evidence="1">
    <location>
        <begin position="1"/>
        <end position="29"/>
    </location>
</feature>
<feature type="compositionally biased region" description="Acidic residues" evidence="1">
    <location>
        <begin position="498"/>
        <end position="508"/>
    </location>
</feature>
<dbReference type="Proteomes" id="UP000269292">
    <property type="component" value="Segment"/>
</dbReference>
<feature type="compositionally biased region" description="Basic and acidic residues" evidence="1">
    <location>
        <begin position="509"/>
        <end position="522"/>
    </location>
</feature>
<protein>
    <submittedName>
        <fullName evidence="2">Portal protein</fullName>
    </submittedName>
</protein>
<evidence type="ECO:0000313" key="2">
    <source>
        <dbReference type="EMBL" id="AYD82006.1"/>
    </source>
</evidence>
<dbReference type="KEGG" id="vg:60321081"/>
<feature type="region of interest" description="Disordered" evidence="1">
    <location>
        <begin position="488"/>
        <end position="523"/>
    </location>
</feature>
<accession>A0A386KCL6</accession>
<evidence type="ECO:0000256" key="1">
    <source>
        <dbReference type="SAM" id="MobiDB-lite"/>
    </source>
</evidence>
<evidence type="ECO:0000313" key="3">
    <source>
        <dbReference type="Proteomes" id="UP000269292"/>
    </source>
</evidence>